<reference evidence="3" key="1">
    <citation type="submission" date="2023-06" db="EMBL/GenBank/DDBJ databases">
        <title>Genome-scale phylogeny and comparative genomics of the fungal order Sordariales.</title>
        <authorList>
            <consortium name="Lawrence Berkeley National Laboratory"/>
            <person name="Hensen N."/>
            <person name="Bonometti L."/>
            <person name="Westerberg I."/>
            <person name="Brannstrom I.O."/>
            <person name="Guillou S."/>
            <person name="Cros-Aarteil S."/>
            <person name="Calhoun S."/>
            <person name="Haridas S."/>
            <person name="Kuo A."/>
            <person name="Mondo S."/>
            <person name="Pangilinan J."/>
            <person name="Riley R."/>
            <person name="Labutti K."/>
            <person name="Andreopoulos B."/>
            <person name="Lipzen A."/>
            <person name="Chen C."/>
            <person name="Yanf M."/>
            <person name="Daum C."/>
            <person name="Ng V."/>
            <person name="Clum A."/>
            <person name="Steindorff A."/>
            <person name="Ohm R."/>
            <person name="Martin F."/>
            <person name="Silar P."/>
            <person name="Natvig D."/>
            <person name="Lalanne C."/>
            <person name="Gautier V."/>
            <person name="Ament-Velasquez S.L."/>
            <person name="Kruys A."/>
            <person name="Hutchinson M.I."/>
            <person name="Powell A.J."/>
            <person name="Barry K."/>
            <person name="Miller A.N."/>
            <person name="Grigoriev I.V."/>
            <person name="Debuchy R."/>
            <person name="Gladieux P."/>
            <person name="Thoren M.H."/>
            <person name="Johannesson H."/>
        </authorList>
    </citation>
    <scope>NUCLEOTIDE SEQUENCE</scope>
    <source>
        <strain evidence="3">CBS 606.72</strain>
    </source>
</reference>
<dbReference type="AlphaFoldDB" id="A0AA40C6T6"/>
<protein>
    <submittedName>
        <fullName evidence="3">Uncharacterized protein</fullName>
    </submittedName>
</protein>
<organism evidence="3 4">
    <name type="scientific">Immersiella caudata</name>
    <dbReference type="NCBI Taxonomy" id="314043"/>
    <lineage>
        <taxon>Eukaryota</taxon>
        <taxon>Fungi</taxon>
        <taxon>Dikarya</taxon>
        <taxon>Ascomycota</taxon>
        <taxon>Pezizomycotina</taxon>
        <taxon>Sordariomycetes</taxon>
        <taxon>Sordariomycetidae</taxon>
        <taxon>Sordariales</taxon>
        <taxon>Lasiosphaeriaceae</taxon>
        <taxon>Immersiella</taxon>
    </lineage>
</organism>
<keyword evidence="4" id="KW-1185">Reference proteome</keyword>
<feature type="coiled-coil region" evidence="1">
    <location>
        <begin position="267"/>
        <end position="350"/>
    </location>
</feature>
<evidence type="ECO:0000256" key="2">
    <source>
        <dbReference type="SAM" id="MobiDB-lite"/>
    </source>
</evidence>
<feature type="compositionally biased region" description="Polar residues" evidence="2">
    <location>
        <begin position="185"/>
        <end position="199"/>
    </location>
</feature>
<comment type="caution">
    <text evidence="3">The sequence shown here is derived from an EMBL/GenBank/DDBJ whole genome shotgun (WGS) entry which is preliminary data.</text>
</comment>
<feature type="region of interest" description="Disordered" evidence="2">
    <location>
        <begin position="184"/>
        <end position="204"/>
    </location>
</feature>
<evidence type="ECO:0000256" key="1">
    <source>
        <dbReference type="SAM" id="Coils"/>
    </source>
</evidence>
<evidence type="ECO:0000313" key="3">
    <source>
        <dbReference type="EMBL" id="KAK0626764.1"/>
    </source>
</evidence>
<dbReference type="EMBL" id="JAULSU010000002">
    <property type="protein sequence ID" value="KAK0626764.1"/>
    <property type="molecule type" value="Genomic_DNA"/>
</dbReference>
<gene>
    <name evidence="3" type="ORF">B0T14DRAFT_117084</name>
</gene>
<feature type="region of interest" description="Disordered" evidence="2">
    <location>
        <begin position="374"/>
        <end position="423"/>
    </location>
</feature>
<keyword evidence="1" id="KW-0175">Coiled coil</keyword>
<name>A0AA40C6T6_9PEZI</name>
<evidence type="ECO:0000313" key="4">
    <source>
        <dbReference type="Proteomes" id="UP001175000"/>
    </source>
</evidence>
<dbReference type="Proteomes" id="UP001175000">
    <property type="component" value="Unassembled WGS sequence"/>
</dbReference>
<feature type="compositionally biased region" description="Low complexity" evidence="2">
    <location>
        <begin position="1"/>
        <end position="24"/>
    </location>
</feature>
<sequence>MDSSDSASRSSAHSNETVVSVIGSDSGGGALLTPAPDIMSQLPGRPVNPARPQQHQKSQMMQNNNQVNRGDDVGSTNRGTNSSDGKRGTTSHSADRGSGGNCGSTNRPADHEAGTVIIGSSMLHNPGVQESAVGYPPPVLLQRDAPTSIHSFSMHHTSRGLSALPSTPTGPLPSRVAQLRVAHLNPSQSSKQQGTQKAQSARPEDSIKEIFDCIASIHSRLYGLTQGTLRNPHLPKSYTDGFQVDTQHLTRGLFELASKIESRGQAIASLEKENADLRKTSSSLEATLTKAVEEVTRMNHELENEIAKNRKLQEALTKAELKSREDQYNIAVVEDRCTRLKEQVDAKRNLWMQVHTDPKDRAWAMSQQAQSQNSASVYSQVAPVEPPSISGSWRPRVVGGPGSTSGARRSSTPRCTQSGQRMSLSDLRLAPPRLPIGFGRGSQLGTSSVHSSIGNLSDVRPRSVLGSQYSGRQMDVARRSDLSLSFGNLSIRDQESGCMTSLIEKHIFDHEFPTTTEAGSPVKKDTVSKEWEGKFAKLWTMILGFCTAYAGCPSKKDVPTHLKSRAPDMWKDLCLSISQAQEQRAAEKVAYSLFRDANARKYLTQRYFTKYLLDKAFDVSWYRGFSSVLDEEIRELAADLKANDSNTQGRAEALRQQRVLVGEIRRHPKFPKYAQWRLQEFVTELTSVTWNLVPDDLTPDSRAAANHELFAIAEAAVRLAGEAMLSEHEFTFGWHRAGAPFTAAAHVAVNTPAGASERGGGASGNLRLRLGITPTVTARALEGMHIVPLLAQRAQVLLAD</sequence>
<feature type="region of interest" description="Disordered" evidence="2">
    <location>
        <begin position="1"/>
        <end position="111"/>
    </location>
</feature>
<feature type="compositionally biased region" description="Polar residues" evidence="2">
    <location>
        <begin position="51"/>
        <end position="92"/>
    </location>
</feature>
<accession>A0AA40C6T6</accession>
<proteinExistence type="predicted"/>
<feature type="compositionally biased region" description="Polar residues" evidence="2">
    <location>
        <begin position="404"/>
        <end position="423"/>
    </location>
</feature>